<dbReference type="RefSeq" id="WP_088998307.1">
    <property type="nucleotide sequence ID" value="NZ_JBEPBY010000002.1"/>
</dbReference>
<organism evidence="1 2">
    <name type="scientific">Micromonospora echinofusca</name>
    <dbReference type="NCBI Taxonomy" id="47858"/>
    <lineage>
        <taxon>Bacteria</taxon>
        <taxon>Bacillati</taxon>
        <taxon>Actinomycetota</taxon>
        <taxon>Actinomycetes</taxon>
        <taxon>Micromonosporales</taxon>
        <taxon>Micromonosporaceae</taxon>
        <taxon>Micromonospora</taxon>
    </lineage>
</organism>
<dbReference type="GeneID" id="95800149"/>
<sequence>MESLDVDLDALGRGADELEQAKESVRQVFEGFQAAVGGYAAAFGGDDIGSLLGVAHQACVDALAECLGTNITELESYVDGLRGMADGYRAAEENAAASFRSILGSLGA</sequence>
<reference evidence="1 2" key="1">
    <citation type="submission" date="2016-06" db="EMBL/GenBank/DDBJ databases">
        <authorList>
            <person name="Kjaerup R.B."/>
            <person name="Dalgaard T.S."/>
            <person name="Juul-Madsen H.R."/>
        </authorList>
    </citation>
    <scope>NUCLEOTIDE SEQUENCE [LARGE SCALE GENOMIC DNA]</scope>
    <source>
        <strain evidence="1 2">DSM 43913</strain>
    </source>
</reference>
<dbReference type="SUPFAM" id="SSF140453">
    <property type="entry name" value="EsxAB dimer-like"/>
    <property type="match status" value="1"/>
</dbReference>
<dbReference type="AlphaFoldDB" id="A0A1C5G2R7"/>
<gene>
    <name evidence="1" type="ORF">GA0070610_0244</name>
</gene>
<evidence type="ECO:0000313" key="1">
    <source>
        <dbReference type="EMBL" id="SCG14051.1"/>
    </source>
</evidence>
<evidence type="ECO:0008006" key="3">
    <source>
        <dbReference type="Google" id="ProtNLM"/>
    </source>
</evidence>
<dbReference type="EMBL" id="LT607733">
    <property type="protein sequence ID" value="SCG14051.1"/>
    <property type="molecule type" value="Genomic_DNA"/>
</dbReference>
<protein>
    <recommendedName>
        <fullName evidence="3">Excreted virulence factor EspC, type VII ESX diderm</fullName>
    </recommendedName>
</protein>
<dbReference type="Proteomes" id="UP000198251">
    <property type="component" value="Chromosome I"/>
</dbReference>
<dbReference type="Gene3D" id="1.10.287.1060">
    <property type="entry name" value="ESAT-6-like"/>
    <property type="match status" value="1"/>
</dbReference>
<keyword evidence="2" id="KW-1185">Reference proteome</keyword>
<accession>A0A1C5G2R7</accession>
<proteinExistence type="predicted"/>
<name>A0A1C5G2R7_MICEH</name>
<evidence type="ECO:0000313" key="2">
    <source>
        <dbReference type="Proteomes" id="UP000198251"/>
    </source>
</evidence>
<dbReference type="InterPro" id="IPR036689">
    <property type="entry name" value="ESAT-6-like_sf"/>
</dbReference>